<accession>A0A383D4B1</accession>
<dbReference type="AlphaFoldDB" id="A0A383D4B1"/>
<evidence type="ECO:0000313" key="1">
    <source>
        <dbReference type="EMBL" id="SVE39119.1"/>
    </source>
</evidence>
<name>A0A383D4B1_9ZZZZ</name>
<organism evidence="1">
    <name type="scientific">marine metagenome</name>
    <dbReference type="NCBI Taxonomy" id="408172"/>
    <lineage>
        <taxon>unclassified sequences</taxon>
        <taxon>metagenomes</taxon>
        <taxon>ecological metagenomes</taxon>
    </lineage>
</organism>
<protein>
    <submittedName>
        <fullName evidence="1">Uncharacterized protein</fullName>
    </submittedName>
</protein>
<proteinExistence type="predicted"/>
<reference evidence="1" key="1">
    <citation type="submission" date="2018-05" db="EMBL/GenBank/DDBJ databases">
        <authorList>
            <person name="Lanie J.A."/>
            <person name="Ng W.-L."/>
            <person name="Kazmierczak K.M."/>
            <person name="Andrzejewski T.M."/>
            <person name="Davidsen T.M."/>
            <person name="Wayne K.J."/>
            <person name="Tettelin H."/>
            <person name="Glass J.I."/>
            <person name="Rusch D."/>
            <person name="Podicherti R."/>
            <person name="Tsui H.-C.T."/>
            <person name="Winkler M.E."/>
        </authorList>
    </citation>
    <scope>NUCLEOTIDE SEQUENCE</scope>
</reference>
<sequence>MLSLLNKVSLMKKILTLLSLIVSLSMVYPQTTDIYSIKAQLVQEFIYIN</sequence>
<dbReference type="EMBL" id="UINC01214059">
    <property type="protein sequence ID" value="SVE39119.1"/>
    <property type="molecule type" value="Genomic_DNA"/>
</dbReference>
<gene>
    <name evidence="1" type="ORF">METZ01_LOCUS491973</name>
</gene>